<name>A0AA36MAU6_CYLNA</name>
<proteinExistence type="predicted"/>
<reference evidence="3" key="1">
    <citation type="submission" date="2023-07" db="EMBL/GenBank/DDBJ databases">
        <authorList>
            <consortium name="CYATHOMIX"/>
        </authorList>
    </citation>
    <scope>NUCLEOTIDE SEQUENCE</scope>
    <source>
        <strain evidence="3">N/A</strain>
    </source>
</reference>
<dbReference type="Proteomes" id="UP001176961">
    <property type="component" value="Unassembled WGS sequence"/>
</dbReference>
<organism evidence="3 4">
    <name type="scientific">Cylicocyclus nassatus</name>
    <name type="common">Nematode worm</name>
    <dbReference type="NCBI Taxonomy" id="53992"/>
    <lineage>
        <taxon>Eukaryota</taxon>
        <taxon>Metazoa</taxon>
        <taxon>Ecdysozoa</taxon>
        <taxon>Nematoda</taxon>
        <taxon>Chromadorea</taxon>
        <taxon>Rhabditida</taxon>
        <taxon>Rhabditina</taxon>
        <taxon>Rhabditomorpha</taxon>
        <taxon>Strongyloidea</taxon>
        <taxon>Strongylidae</taxon>
        <taxon>Cylicocyclus</taxon>
    </lineage>
</organism>
<evidence type="ECO:0000313" key="3">
    <source>
        <dbReference type="EMBL" id="CAJ0603708.1"/>
    </source>
</evidence>
<evidence type="ECO:0000256" key="1">
    <source>
        <dbReference type="SAM" id="MobiDB-lite"/>
    </source>
</evidence>
<sequence length="257" mass="27503">MSLNILNSSVTDIFFEFQGLKLSISLLLHSAVIIFVFIVLLIINVDRLDSMPKGVPIVILLYSSLFNLVGCILLFTHKSTAKWEMSTAITGCGSLSAITTISTFLLAIFYNNTLKISKKRKVKSDEYVAPIATALPPKPSVPKHSADKPSGEPVANIDPQLPRAAATQEEEFEPGASPVPDLPPAVPPPPPPPPPPEIPPAMSPEIPPDVLPEMPPEMPPADFGPVPAIKTPAKTQEEVDLTAALPKEFAIPPPPPP</sequence>
<dbReference type="AlphaFoldDB" id="A0AA36MAU6"/>
<keyword evidence="4" id="KW-1185">Reference proteome</keyword>
<keyword evidence="2" id="KW-0472">Membrane</keyword>
<keyword evidence="2" id="KW-0812">Transmembrane</keyword>
<feature type="transmembrane region" description="Helical" evidence="2">
    <location>
        <begin position="88"/>
        <end position="110"/>
    </location>
</feature>
<keyword evidence="2" id="KW-1133">Transmembrane helix</keyword>
<protein>
    <submittedName>
        <fullName evidence="3">Uncharacterized protein</fullName>
    </submittedName>
</protein>
<feature type="transmembrane region" description="Helical" evidence="2">
    <location>
        <begin position="55"/>
        <end position="76"/>
    </location>
</feature>
<feature type="transmembrane region" description="Helical" evidence="2">
    <location>
        <begin position="20"/>
        <end position="43"/>
    </location>
</feature>
<feature type="region of interest" description="Disordered" evidence="1">
    <location>
        <begin position="138"/>
        <end position="257"/>
    </location>
</feature>
<dbReference type="EMBL" id="CATQJL010000305">
    <property type="protein sequence ID" value="CAJ0603708.1"/>
    <property type="molecule type" value="Genomic_DNA"/>
</dbReference>
<evidence type="ECO:0000256" key="2">
    <source>
        <dbReference type="SAM" id="Phobius"/>
    </source>
</evidence>
<gene>
    <name evidence="3" type="ORF">CYNAS_LOCUS15691</name>
</gene>
<comment type="caution">
    <text evidence="3">The sequence shown here is derived from an EMBL/GenBank/DDBJ whole genome shotgun (WGS) entry which is preliminary data.</text>
</comment>
<accession>A0AA36MAU6</accession>
<evidence type="ECO:0000313" key="4">
    <source>
        <dbReference type="Proteomes" id="UP001176961"/>
    </source>
</evidence>
<feature type="compositionally biased region" description="Pro residues" evidence="1">
    <location>
        <begin position="180"/>
        <end position="219"/>
    </location>
</feature>